<protein>
    <submittedName>
        <fullName evidence="1">Uncharacterized protein</fullName>
    </submittedName>
</protein>
<sequence length="248" mass="25902">MTARDVRDRGMGRKTGRRLAMLGKCRLVLALALTAAVASGCSTDPQTFGLTRSQIEERSPFVAVPTSQAWVNAANTRSVLQRNLGAETEQKIGLSNASGVSGDNIILLRTRAGSSNLGRLRFEDLVARFGGLPHPFTNLGSGDLLEAQDEIGTYFWTGQSVGESTNCILGIRRVDGGMRQLPGGAGIMDIIVRNCVNGSQQDALAPLLANSIGIAPGAGGADGVSRMLSPLAAPTGNLTPRTTTGGQR</sequence>
<keyword evidence="2" id="KW-1185">Reference proteome</keyword>
<comment type="caution">
    <text evidence="1">The sequence shown here is derived from an EMBL/GenBank/DDBJ whole genome shotgun (WGS) entry which is preliminary data.</text>
</comment>
<accession>A0ABU3EFR8</accession>
<organism evidence="1 2">
    <name type="scientific">Paracoccus broussonetiae</name>
    <dbReference type="NCBI Taxonomy" id="3075834"/>
    <lineage>
        <taxon>Bacteria</taxon>
        <taxon>Pseudomonadati</taxon>
        <taxon>Pseudomonadota</taxon>
        <taxon>Alphaproteobacteria</taxon>
        <taxon>Rhodobacterales</taxon>
        <taxon>Paracoccaceae</taxon>
        <taxon>Paracoccus</taxon>
    </lineage>
</organism>
<dbReference type="RefSeq" id="WP_311759382.1">
    <property type="nucleotide sequence ID" value="NZ_JAVRQI010000007.1"/>
</dbReference>
<dbReference type="EMBL" id="JAVRQI010000007">
    <property type="protein sequence ID" value="MDT1062285.1"/>
    <property type="molecule type" value="Genomic_DNA"/>
</dbReference>
<evidence type="ECO:0000313" key="1">
    <source>
        <dbReference type="EMBL" id="MDT1062285.1"/>
    </source>
</evidence>
<gene>
    <name evidence="1" type="ORF">RM190_10470</name>
</gene>
<proteinExistence type="predicted"/>
<reference evidence="2" key="1">
    <citation type="submission" date="2023-07" db="EMBL/GenBank/DDBJ databases">
        <title>Characterization of two Paracoccaceae strains isolated from Phycosphere and proposal of Xinfangfangia lacusdiani sp. nov.</title>
        <authorList>
            <person name="Deng Y."/>
            <person name="Zhang Y.Q."/>
        </authorList>
    </citation>
    <scope>NUCLEOTIDE SEQUENCE [LARGE SCALE GENOMIC DNA]</scope>
    <source>
        <strain evidence="2">CPCC 101403</strain>
    </source>
</reference>
<evidence type="ECO:0000313" key="2">
    <source>
        <dbReference type="Proteomes" id="UP001251085"/>
    </source>
</evidence>
<name>A0ABU3EFR8_9RHOB</name>
<dbReference type="Proteomes" id="UP001251085">
    <property type="component" value="Unassembled WGS sequence"/>
</dbReference>